<dbReference type="CDD" id="cd05269">
    <property type="entry name" value="TMR_SDR_a"/>
    <property type="match status" value="1"/>
</dbReference>
<keyword evidence="3" id="KW-1185">Reference proteome</keyword>
<reference evidence="2 3" key="1">
    <citation type="submission" date="2016-10" db="EMBL/GenBank/DDBJ databases">
        <authorList>
            <person name="de Groot N.N."/>
        </authorList>
    </citation>
    <scope>NUCLEOTIDE SEQUENCE [LARGE SCALE GENOMIC DNA]</scope>
    <source>
        <strain evidence="2 3">DSM 26915</strain>
    </source>
</reference>
<dbReference type="EMBL" id="FNUZ01000007">
    <property type="protein sequence ID" value="SEG60107.1"/>
    <property type="molecule type" value="Genomic_DNA"/>
</dbReference>
<dbReference type="OrthoDB" id="7771794at2"/>
<dbReference type="RefSeq" id="WP_103911687.1">
    <property type="nucleotide sequence ID" value="NZ_FNUZ01000007.1"/>
</dbReference>
<dbReference type="InterPro" id="IPR016040">
    <property type="entry name" value="NAD(P)-bd_dom"/>
</dbReference>
<dbReference type="Proteomes" id="UP000236752">
    <property type="component" value="Unassembled WGS sequence"/>
</dbReference>
<dbReference type="PANTHER" id="PTHR47129">
    <property type="entry name" value="QUINONE OXIDOREDUCTASE 2"/>
    <property type="match status" value="1"/>
</dbReference>
<protein>
    <submittedName>
        <fullName evidence="2">NAD(P)H dehydrogenase (Quinone)</fullName>
    </submittedName>
</protein>
<dbReference type="AlphaFoldDB" id="A0A1H6BIB6"/>
<proteinExistence type="predicted"/>
<dbReference type="Gene3D" id="3.90.25.10">
    <property type="entry name" value="UDP-galactose 4-epimerase, domain 1"/>
    <property type="match status" value="1"/>
</dbReference>
<accession>A0A1H6BIB6</accession>
<name>A0A1H6BIB6_9RHOB</name>
<evidence type="ECO:0000313" key="3">
    <source>
        <dbReference type="Proteomes" id="UP000236752"/>
    </source>
</evidence>
<dbReference type="PANTHER" id="PTHR47129:SF1">
    <property type="entry name" value="NMRA-LIKE DOMAIN-CONTAINING PROTEIN"/>
    <property type="match status" value="1"/>
</dbReference>
<feature type="domain" description="NAD(P)-binding" evidence="1">
    <location>
        <begin position="7"/>
        <end position="180"/>
    </location>
</feature>
<evidence type="ECO:0000259" key="1">
    <source>
        <dbReference type="Pfam" id="PF13460"/>
    </source>
</evidence>
<gene>
    <name evidence="2" type="ORF">SAMN04488045_3550</name>
</gene>
<dbReference type="Pfam" id="PF13460">
    <property type="entry name" value="NAD_binding_10"/>
    <property type="match status" value="1"/>
</dbReference>
<dbReference type="InterPro" id="IPR052718">
    <property type="entry name" value="NmrA-type_oxidoreductase"/>
</dbReference>
<organism evidence="2 3">
    <name type="scientific">Thalassococcus halodurans</name>
    <dbReference type="NCBI Taxonomy" id="373675"/>
    <lineage>
        <taxon>Bacteria</taxon>
        <taxon>Pseudomonadati</taxon>
        <taxon>Pseudomonadota</taxon>
        <taxon>Alphaproteobacteria</taxon>
        <taxon>Rhodobacterales</taxon>
        <taxon>Roseobacteraceae</taxon>
        <taxon>Thalassococcus</taxon>
    </lineage>
</organism>
<dbReference type="SUPFAM" id="SSF51735">
    <property type="entry name" value="NAD(P)-binding Rossmann-fold domains"/>
    <property type="match status" value="1"/>
</dbReference>
<dbReference type="Gene3D" id="3.40.50.720">
    <property type="entry name" value="NAD(P)-binding Rossmann-like Domain"/>
    <property type="match status" value="1"/>
</dbReference>
<evidence type="ECO:0000313" key="2">
    <source>
        <dbReference type="EMBL" id="SEG60107.1"/>
    </source>
</evidence>
<sequence>MKIAITGASGQLGRLAIENLKTRVDAGDIVALVRDPSKVADLGIESREADYHKPETLTAALQGIDRLVLISSSDFDDRAGQHQNVINAATETGVKHLIYTSILKADGSPMIIAQDHKVTEAAIKASGIPYTFLRNGWYTENWTGSLPAAVEAGALIGSAGDAKVTPATRQDYAEAIAAVAAGEGHEGQIYELGGTAFTLSDLAAELSKQTGKDIPYNDLPEAAYKDILISFQLPEALATVIADADAQAQNGWLTDESGTLERLIGRPATPLAWAVAAALG</sequence>
<dbReference type="InterPro" id="IPR036291">
    <property type="entry name" value="NAD(P)-bd_dom_sf"/>
</dbReference>